<dbReference type="AlphaFoldDB" id="A0A2Z4AJB5"/>
<accession>A0A2Z4AJB5</accession>
<protein>
    <submittedName>
        <fullName evidence="1">Uncharacterized protein</fullName>
    </submittedName>
</protein>
<dbReference type="Proteomes" id="UP000247465">
    <property type="component" value="Chromosome"/>
</dbReference>
<evidence type="ECO:0000313" key="2">
    <source>
        <dbReference type="Proteomes" id="UP000247465"/>
    </source>
</evidence>
<proteinExistence type="predicted"/>
<name>A0A2Z4AJB5_9BACT</name>
<sequence>MHIWTLEMVLNVVRLIQESEENRSNRERNLIARLGYRGPGS</sequence>
<gene>
    <name evidence="1" type="ORF">DF168_01738</name>
</gene>
<reference evidence="1 2" key="1">
    <citation type="submission" date="2018-06" db="EMBL/GenBank/DDBJ databases">
        <title>Draft Genome Sequence of a Novel Marine Bacterium Related to the Verrucomicrobia.</title>
        <authorList>
            <person name="Vosseberg J."/>
            <person name="Martijn J."/>
            <person name="Ettema T.J.G."/>
        </authorList>
    </citation>
    <scope>NUCLEOTIDE SEQUENCE [LARGE SCALE GENOMIC DNA]</scope>
    <source>
        <strain evidence="1">TARA_B100001123</strain>
    </source>
</reference>
<evidence type="ECO:0000313" key="1">
    <source>
        <dbReference type="EMBL" id="AWT60524.1"/>
    </source>
</evidence>
<dbReference type="EMBL" id="CP029803">
    <property type="protein sequence ID" value="AWT60524.1"/>
    <property type="molecule type" value="Genomic_DNA"/>
</dbReference>
<organism evidence="1 2">
    <name type="scientific">Candidatus Moanibacter tarae</name>
    <dbReference type="NCBI Taxonomy" id="2200854"/>
    <lineage>
        <taxon>Bacteria</taxon>
        <taxon>Pseudomonadati</taxon>
        <taxon>Verrucomicrobiota</taxon>
        <taxon>Opitutia</taxon>
        <taxon>Puniceicoccales</taxon>
        <taxon>Puniceicoccales incertae sedis</taxon>
        <taxon>Candidatus Moanibacter</taxon>
    </lineage>
</organism>
<dbReference type="KEGG" id="mtar:DF168_01738"/>